<dbReference type="Pfam" id="PF05686">
    <property type="entry name" value="Glyco_transf_90"/>
    <property type="match status" value="1"/>
</dbReference>
<dbReference type="EMBL" id="SDEE01000572">
    <property type="protein sequence ID" value="RXW15271.1"/>
    <property type="molecule type" value="Genomic_DNA"/>
</dbReference>
<protein>
    <recommendedName>
        <fullName evidence="4">Glycosyl transferase CAP10 domain-containing protein</fullName>
    </recommendedName>
</protein>
<keyword evidence="3" id="KW-1133">Transmembrane helix</keyword>
<comment type="caution">
    <text evidence="5">The sequence shown here is derived from an EMBL/GenBank/DDBJ whole genome shotgun (WGS) entry which is preliminary data.</text>
</comment>
<dbReference type="GO" id="GO:0016740">
    <property type="term" value="F:transferase activity"/>
    <property type="evidence" value="ECO:0007669"/>
    <property type="project" value="UniProtKB-KW"/>
</dbReference>
<dbReference type="STRING" id="2316362.A0A4Q2D983"/>
<comment type="similarity">
    <text evidence="1">Belongs to the glycosyltransferase 90 family.</text>
</comment>
<evidence type="ECO:0000313" key="5">
    <source>
        <dbReference type="EMBL" id="RXW15271.1"/>
    </source>
</evidence>
<feature type="transmembrane region" description="Helical" evidence="3">
    <location>
        <begin position="12"/>
        <end position="33"/>
    </location>
</feature>
<feature type="domain" description="Glycosyl transferase CAP10" evidence="4">
    <location>
        <begin position="284"/>
        <end position="587"/>
    </location>
</feature>
<name>A0A4Q2D983_9AGAR</name>
<accession>A0A4Q2D983</accession>
<evidence type="ECO:0000313" key="6">
    <source>
        <dbReference type="Proteomes" id="UP000290288"/>
    </source>
</evidence>
<dbReference type="OrthoDB" id="202415at2759"/>
<dbReference type="InterPro" id="IPR006598">
    <property type="entry name" value="CAP10"/>
</dbReference>
<dbReference type="PANTHER" id="PTHR12203:SF35">
    <property type="entry name" value="PROTEIN O-GLUCOSYLTRANSFERASE 1"/>
    <property type="match status" value="1"/>
</dbReference>
<keyword evidence="3" id="KW-0812">Transmembrane</keyword>
<organism evidence="5 6">
    <name type="scientific">Candolleomyces aberdarensis</name>
    <dbReference type="NCBI Taxonomy" id="2316362"/>
    <lineage>
        <taxon>Eukaryota</taxon>
        <taxon>Fungi</taxon>
        <taxon>Dikarya</taxon>
        <taxon>Basidiomycota</taxon>
        <taxon>Agaricomycotina</taxon>
        <taxon>Agaricomycetes</taxon>
        <taxon>Agaricomycetidae</taxon>
        <taxon>Agaricales</taxon>
        <taxon>Agaricineae</taxon>
        <taxon>Psathyrellaceae</taxon>
        <taxon>Candolleomyces</taxon>
    </lineage>
</organism>
<sequence>MRAKSLLSLITLPLRNGYVFLVCVLVLFMQAGFHTGRRDKTIHAEDTLLITPEIQEELLAKSANVLQPLTGRRGVVDEHPIPKLMEEAEERYRKKLSGQSKSLKKAVAEYKRRYKRPPPKGFDEWWSFAQRNDVRLVDEYDGLMEDLQPFWGLSGAELRRRASQAAELPLVDLVRVRDGVAESVSRHNTGLPYLEFPINAIPENRVLVPWEHMQYPNLTVQDSSEGLSSMLGGPFRVDWTGEDNTWDKWRRTCHPDSVARRVFSSLRNVFRLQTVNYFSQDDSPGSDFSFTPNTSASIDFCNKPQAHYQQGHFFTDFRPIHALYPIFSPAKAQGYLDIRIPSHYYYGNTPRYTYGWDSVNLEVKEVDAMELPWEMKQDKLFWRGASTGGGNHPPGFAPHFQRHRFLQMASDTSDTNRTVTYADPPGSNRFVAASVPVANLNEEIMDTAFVKAVSAQAYPGGESALRKLHRFANSVHLGRHWAFKYLVDLDGVGYSGRFMAFLASDSVPLKATVHKEFFSDWIEPWLHFIPLSSTYQEVYNIHAYFSGPTKSALEALGSRQAGVPLDERRSVEGDRRLRRIARAGKEWKRTIGRHADMEAYVYRLCLEWARLTSEDRDSMNYYGSTLPSEPSYNDEAAYRQRVAALNAARDRQFATTGHIVVDSTQLVLFFRSKSGISQALDFPIDVDYNSPPALDVLVTACRPHQTSDYNGYMDRESLFYPPTLPLTTSLELSNFPILDAVRSSLLPNLPPGSYLTAAKDKLELLLDGGRLERQPAHLRNDGRAATIIITLPVHFQGGALVVRDPTGAQERFITKSRGEGDLEWVAFLANCDYETEVVDKGYRVMISYGVYVRTFSPEGAIKFECLSVPTDAFFDVLAPVMNLSRGRTVGFYLGSDYLGVNPSLVTADKLIPQLKGGDYLLYHAFKMYKLKVDLHWTAGEYFWPTDRLVELDGEDIAVGVSSHASPRMPTGYPGNINTPSNRTVPIPAFGGGYPPVGIYPTPPGSAQVPTEQDPLRLKVEESGGKLLSEANLTVLTDWNHTANAGAVERVPFISHGELKKFVVNVLLVVFVP</sequence>
<evidence type="ECO:0000259" key="4">
    <source>
        <dbReference type="SMART" id="SM00672"/>
    </source>
</evidence>
<gene>
    <name evidence="5" type="ORF">EST38_g10585</name>
</gene>
<dbReference type="SMART" id="SM00672">
    <property type="entry name" value="CAP10"/>
    <property type="match status" value="1"/>
</dbReference>
<evidence type="ECO:0000256" key="1">
    <source>
        <dbReference type="ARBA" id="ARBA00010118"/>
    </source>
</evidence>
<evidence type="ECO:0000256" key="3">
    <source>
        <dbReference type="SAM" id="Phobius"/>
    </source>
</evidence>
<keyword evidence="6" id="KW-1185">Reference proteome</keyword>
<reference evidence="5 6" key="1">
    <citation type="submission" date="2019-01" db="EMBL/GenBank/DDBJ databases">
        <title>Draft genome sequence of Psathyrella aberdarensis IHI B618.</title>
        <authorList>
            <person name="Buettner E."/>
            <person name="Kellner H."/>
        </authorList>
    </citation>
    <scope>NUCLEOTIDE SEQUENCE [LARGE SCALE GENOMIC DNA]</scope>
    <source>
        <strain evidence="5 6">IHI B618</strain>
    </source>
</reference>
<keyword evidence="2" id="KW-0808">Transferase</keyword>
<dbReference type="InterPro" id="IPR051091">
    <property type="entry name" value="O-Glucosyltr/Glycosyltrsf_90"/>
</dbReference>
<dbReference type="PANTHER" id="PTHR12203">
    <property type="entry name" value="KDEL LYS-ASP-GLU-LEU CONTAINING - RELATED"/>
    <property type="match status" value="1"/>
</dbReference>
<evidence type="ECO:0000256" key="2">
    <source>
        <dbReference type="ARBA" id="ARBA00022679"/>
    </source>
</evidence>
<proteinExistence type="inferred from homology"/>
<keyword evidence="3" id="KW-0472">Membrane</keyword>
<dbReference type="AlphaFoldDB" id="A0A4Q2D983"/>
<dbReference type="Proteomes" id="UP000290288">
    <property type="component" value="Unassembled WGS sequence"/>
</dbReference>